<name>Q7R8B1_PLAYO</name>
<evidence type="ECO:0000313" key="1">
    <source>
        <dbReference type="EMBL" id="EAA19712.1"/>
    </source>
</evidence>
<dbReference type="EMBL" id="AABL01002650">
    <property type="protein sequence ID" value="EAA19712.1"/>
    <property type="molecule type" value="Genomic_DNA"/>
</dbReference>
<keyword evidence="2" id="KW-1185">Reference proteome</keyword>
<dbReference type="Proteomes" id="UP000008553">
    <property type="component" value="Unassembled WGS sequence"/>
</dbReference>
<dbReference type="PaxDb" id="73239-Q7R8B1"/>
<dbReference type="AlphaFoldDB" id="Q7R8B1"/>
<sequence length="50" mass="5782">DSAIKSNCMPPDSIQMFHHKDHRLNLNQKGEPNHFNKNTMMKVHIVLGNL</sequence>
<proteinExistence type="predicted"/>
<accession>Q7R8B1</accession>
<dbReference type="InParanoid" id="Q7R8B1"/>
<evidence type="ECO:0000313" key="2">
    <source>
        <dbReference type="Proteomes" id="UP000008553"/>
    </source>
</evidence>
<feature type="non-terminal residue" evidence="1">
    <location>
        <position position="1"/>
    </location>
</feature>
<comment type="caution">
    <text evidence="1">The sequence shown here is derived from an EMBL/GenBank/DDBJ whole genome shotgun (WGS) entry which is preliminary data.</text>
</comment>
<organism evidence="1 2">
    <name type="scientific">Plasmodium yoelii yoelii</name>
    <dbReference type="NCBI Taxonomy" id="73239"/>
    <lineage>
        <taxon>Eukaryota</taxon>
        <taxon>Sar</taxon>
        <taxon>Alveolata</taxon>
        <taxon>Apicomplexa</taxon>
        <taxon>Aconoidasida</taxon>
        <taxon>Haemosporida</taxon>
        <taxon>Plasmodiidae</taxon>
        <taxon>Plasmodium</taxon>
        <taxon>Plasmodium (Vinckeia)</taxon>
    </lineage>
</organism>
<gene>
    <name evidence="1" type="ORF">PY07312</name>
</gene>
<protein>
    <submittedName>
        <fullName evidence="1">Uncharacterized protein</fullName>
    </submittedName>
</protein>
<reference evidence="1 2" key="1">
    <citation type="journal article" date="2002" name="Nature">
        <title>Genome sequence and comparative analysis of the model rodent malaria parasite Plasmodium yoelii yoelii.</title>
        <authorList>
            <person name="Carlton J.M."/>
            <person name="Angiuoli S.V."/>
            <person name="Suh B.B."/>
            <person name="Kooij T.W."/>
            <person name="Pertea M."/>
            <person name="Silva J.C."/>
            <person name="Ermolaeva M.D."/>
            <person name="Allen J.E."/>
            <person name="Selengut J.D."/>
            <person name="Koo H.L."/>
            <person name="Peterson J.D."/>
            <person name="Pop M."/>
            <person name="Kosack D.S."/>
            <person name="Shumway M.F."/>
            <person name="Bidwell S.L."/>
            <person name="Shallom S.J."/>
            <person name="van Aken S.E."/>
            <person name="Riedmuller S.B."/>
            <person name="Feldblyum T.V."/>
            <person name="Cho J.K."/>
            <person name="Quackenbush J."/>
            <person name="Sedegah M."/>
            <person name="Shoaibi A."/>
            <person name="Cummings L.M."/>
            <person name="Florens L."/>
            <person name="Yates J.R."/>
            <person name="Raine J.D."/>
            <person name="Sinden R.E."/>
            <person name="Harris M.A."/>
            <person name="Cunningham D.A."/>
            <person name="Preiser P.R."/>
            <person name="Bergman L.W."/>
            <person name="Vaidya A.B."/>
            <person name="van Lin L.H."/>
            <person name="Janse C.J."/>
            <person name="Waters A.P."/>
            <person name="Smith H.O."/>
            <person name="White O.R."/>
            <person name="Salzberg S.L."/>
            <person name="Venter J.C."/>
            <person name="Fraser C.M."/>
            <person name="Hoffman S.L."/>
            <person name="Gardner M.J."/>
            <person name="Carucci D.J."/>
        </authorList>
    </citation>
    <scope>NUCLEOTIDE SEQUENCE [LARGE SCALE GENOMIC DNA]</scope>
    <source>
        <strain evidence="1 2">17XNL</strain>
    </source>
</reference>